<dbReference type="CDD" id="cd14656">
    <property type="entry name" value="Imelysin-like_EfeO"/>
    <property type="match status" value="1"/>
</dbReference>
<dbReference type="Gene3D" id="1.20.1420.20">
    <property type="entry name" value="M75 peptidase, HXXE motif"/>
    <property type="match status" value="1"/>
</dbReference>
<proteinExistence type="inferred from homology"/>
<dbReference type="InterPro" id="IPR034981">
    <property type="entry name" value="Imelysin-like_EfeO/Algp7"/>
</dbReference>
<feature type="domain" description="Imelysin-like" evidence="4">
    <location>
        <begin position="143"/>
        <end position="365"/>
    </location>
</feature>
<comment type="subcellular location">
    <subcellularLocation>
        <location evidence="1">Cell envelope</location>
    </subcellularLocation>
</comment>
<comment type="caution">
    <text evidence="5">The sequence shown here is derived from an EMBL/GenBank/DDBJ whole genome shotgun (WGS) entry which is preliminary data.</text>
</comment>
<dbReference type="Pfam" id="PF09375">
    <property type="entry name" value="Peptidase_M75"/>
    <property type="match status" value="1"/>
</dbReference>
<dbReference type="RefSeq" id="WP_156222558.1">
    <property type="nucleotide sequence ID" value="NZ_WOFH01000023.1"/>
</dbReference>
<dbReference type="Proteomes" id="UP000432015">
    <property type="component" value="Unassembled WGS sequence"/>
</dbReference>
<evidence type="ECO:0000256" key="3">
    <source>
        <dbReference type="ARBA" id="ARBA00022729"/>
    </source>
</evidence>
<accession>A0A7K1LEC5</accession>
<evidence type="ECO:0000256" key="1">
    <source>
        <dbReference type="ARBA" id="ARBA00004196"/>
    </source>
</evidence>
<dbReference type="GO" id="GO:0030313">
    <property type="term" value="C:cell envelope"/>
    <property type="evidence" value="ECO:0007669"/>
    <property type="project" value="UniProtKB-SubCell"/>
</dbReference>
<dbReference type="InterPro" id="IPR018976">
    <property type="entry name" value="Imelysin-like"/>
</dbReference>
<name>A0A7K1LEC5_9ACTN</name>
<evidence type="ECO:0000313" key="5">
    <source>
        <dbReference type="EMBL" id="MUN42663.1"/>
    </source>
</evidence>
<protein>
    <submittedName>
        <fullName evidence="5">EfeM/EfeO family lipoprotein</fullName>
    </submittedName>
</protein>
<keyword evidence="3" id="KW-0732">Signal</keyword>
<dbReference type="InterPro" id="IPR050894">
    <property type="entry name" value="EfeM/EfeO_iron_uptake"/>
</dbReference>
<evidence type="ECO:0000313" key="6">
    <source>
        <dbReference type="Proteomes" id="UP000432015"/>
    </source>
</evidence>
<reference evidence="5 6" key="1">
    <citation type="submission" date="2019-11" db="EMBL/GenBank/DDBJ databases">
        <authorList>
            <person name="Cao P."/>
        </authorList>
    </citation>
    <scope>NUCLEOTIDE SEQUENCE [LARGE SCALE GENOMIC DNA]</scope>
    <source>
        <strain evidence="5 6">NEAU-AAG5</strain>
    </source>
</reference>
<dbReference type="InterPro" id="IPR038352">
    <property type="entry name" value="Imelysin_sf"/>
</dbReference>
<dbReference type="PANTHER" id="PTHR39192:SF1">
    <property type="entry name" value="IRON UPTAKE SYSTEM COMPONENT EFEO"/>
    <property type="match status" value="1"/>
</dbReference>
<organism evidence="5 6">
    <name type="scientific">Actinomadura litoris</name>
    <dbReference type="NCBI Taxonomy" id="2678616"/>
    <lineage>
        <taxon>Bacteria</taxon>
        <taxon>Bacillati</taxon>
        <taxon>Actinomycetota</taxon>
        <taxon>Actinomycetes</taxon>
        <taxon>Streptosporangiales</taxon>
        <taxon>Thermomonosporaceae</taxon>
        <taxon>Actinomadura</taxon>
    </lineage>
</organism>
<keyword evidence="6" id="KW-1185">Reference proteome</keyword>
<dbReference type="AlphaFoldDB" id="A0A7K1LEC5"/>
<keyword evidence="5" id="KW-0449">Lipoprotein</keyword>
<dbReference type="EMBL" id="WOFH01000023">
    <property type="protein sequence ID" value="MUN42663.1"/>
    <property type="molecule type" value="Genomic_DNA"/>
</dbReference>
<sequence length="376" mass="39095">MRVSSIVVGAVVLLAASGDVVPGGAAPQRRVIDAAAGRCGAGWTAGRAGRRTLLVGNSGAAVAEVTLVDAATGAVHAEVEGLAPGTVRPVRVRLGAGAYRFRCAVEDAVDPVAGPVVRVVGPGRGGPAVVPVGESDLYGPARSYRAYVTGGLGRLASRTERLRDAVHRRDRAAARAAWTPAHLAYARLGAAYGAFGDLADAVDGLPAGLPGGAGDPGFTGFHRLERGLWRGEPMAGLAPVADRLARDVRALRAAFRDERVDPADLPLRAHEILEDTLRVELTGAADQGSGTALRTVAAHLEGTREVVGVLRPVLRPRFPALAEVDAWMDRLDALLRGRSSLGALAREERGRLNGTVGRLVELLASVATIAQPRRTR</sequence>
<gene>
    <name evidence="5" type="ORF">GNZ18_39640</name>
</gene>
<dbReference type="PANTHER" id="PTHR39192">
    <property type="entry name" value="IRON UPTAKE SYSTEM COMPONENT EFEO"/>
    <property type="match status" value="1"/>
</dbReference>
<evidence type="ECO:0000256" key="2">
    <source>
        <dbReference type="ARBA" id="ARBA00005989"/>
    </source>
</evidence>
<comment type="similarity">
    <text evidence="2">Belongs to the EfeM/EfeO family.</text>
</comment>
<evidence type="ECO:0000259" key="4">
    <source>
        <dbReference type="Pfam" id="PF09375"/>
    </source>
</evidence>